<name>A0A7Y9IY46_9BURK</name>
<dbReference type="GO" id="GO:0006310">
    <property type="term" value="P:DNA recombination"/>
    <property type="evidence" value="ECO:0007669"/>
    <property type="project" value="UniProtKB-KW"/>
</dbReference>
<dbReference type="AlphaFoldDB" id="A0A7Y9IY46"/>
<dbReference type="InterPro" id="IPR011010">
    <property type="entry name" value="DNA_brk_join_enz"/>
</dbReference>
<reference evidence="3 4" key="1">
    <citation type="submission" date="2020-07" db="EMBL/GenBank/DDBJ databases">
        <title>Genomic Encyclopedia of Type Strains, Phase IV (KMG-V): Genome sequencing to study the core and pangenomes of soil and plant-associated prokaryotes.</title>
        <authorList>
            <person name="Whitman W."/>
        </authorList>
    </citation>
    <scope>NUCLEOTIDE SEQUENCE [LARGE SCALE GENOMIC DNA]</scope>
    <source>
        <strain evidence="3 4">SAS40</strain>
    </source>
</reference>
<dbReference type="Gene3D" id="1.10.443.10">
    <property type="entry name" value="Intergrase catalytic core"/>
    <property type="match status" value="1"/>
</dbReference>
<keyword evidence="4" id="KW-1185">Reference proteome</keyword>
<organism evidence="3 4">
    <name type="scientific">Pigmentiphaga litoralis</name>
    <dbReference type="NCBI Taxonomy" id="516702"/>
    <lineage>
        <taxon>Bacteria</taxon>
        <taxon>Pseudomonadati</taxon>
        <taxon>Pseudomonadota</taxon>
        <taxon>Betaproteobacteria</taxon>
        <taxon>Burkholderiales</taxon>
        <taxon>Alcaligenaceae</taxon>
        <taxon>Pigmentiphaga</taxon>
    </lineage>
</organism>
<gene>
    <name evidence="3" type="ORF">FHW18_004548</name>
</gene>
<accession>A0A7Y9IY46</accession>
<proteinExistence type="predicted"/>
<dbReference type="EMBL" id="JACBYR010000002">
    <property type="protein sequence ID" value="NYE85241.1"/>
    <property type="molecule type" value="Genomic_DNA"/>
</dbReference>
<dbReference type="PROSITE" id="PS51898">
    <property type="entry name" value="TYR_RECOMBINASE"/>
    <property type="match status" value="1"/>
</dbReference>
<dbReference type="InterPro" id="IPR013762">
    <property type="entry name" value="Integrase-like_cat_sf"/>
</dbReference>
<evidence type="ECO:0000313" key="3">
    <source>
        <dbReference type="EMBL" id="NYE85241.1"/>
    </source>
</evidence>
<dbReference type="Proteomes" id="UP000542125">
    <property type="component" value="Unassembled WGS sequence"/>
</dbReference>
<dbReference type="Pfam" id="PF00589">
    <property type="entry name" value="Phage_integrase"/>
    <property type="match status" value="1"/>
</dbReference>
<evidence type="ECO:0000256" key="1">
    <source>
        <dbReference type="ARBA" id="ARBA00023172"/>
    </source>
</evidence>
<feature type="domain" description="Tyr recombinase" evidence="2">
    <location>
        <begin position="1"/>
        <end position="88"/>
    </location>
</feature>
<dbReference type="GO" id="GO:0015074">
    <property type="term" value="P:DNA integration"/>
    <property type="evidence" value="ECO:0007669"/>
    <property type="project" value="InterPro"/>
</dbReference>
<keyword evidence="1" id="KW-0233">DNA recombination</keyword>
<evidence type="ECO:0000313" key="4">
    <source>
        <dbReference type="Proteomes" id="UP000542125"/>
    </source>
</evidence>
<evidence type="ECO:0000259" key="2">
    <source>
        <dbReference type="PROSITE" id="PS51898"/>
    </source>
</evidence>
<protein>
    <submittedName>
        <fullName evidence="3">Integrase</fullName>
    </submittedName>
</protein>
<sequence length="88" mass="10146">MYVWIGRIAVFNGMRLSEVATLRIRQVDIERRVVRLEWTKNFSARTVPLTAEARCVFSEALANPVRPAESEFWFFGEGQGWHPPALPI</sequence>
<dbReference type="InterPro" id="IPR002104">
    <property type="entry name" value="Integrase_catalytic"/>
</dbReference>
<dbReference type="SUPFAM" id="SSF56349">
    <property type="entry name" value="DNA breaking-rejoining enzymes"/>
    <property type="match status" value="1"/>
</dbReference>
<comment type="caution">
    <text evidence="3">The sequence shown here is derived from an EMBL/GenBank/DDBJ whole genome shotgun (WGS) entry which is preliminary data.</text>
</comment>
<dbReference type="GO" id="GO:0003677">
    <property type="term" value="F:DNA binding"/>
    <property type="evidence" value="ECO:0007669"/>
    <property type="project" value="InterPro"/>
</dbReference>